<dbReference type="GO" id="GO:0022857">
    <property type="term" value="F:transmembrane transporter activity"/>
    <property type="evidence" value="ECO:0007669"/>
    <property type="project" value="InterPro"/>
</dbReference>
<evidence type="ECO:0000313" key="8">
    <source>
        <dbReference type="EMBL" id="EHL08635.1"/>
    </source>
</evidence>
<sequence length="464" mass="49255">MIGMKKKWLGLGLGILILFTGYFWPETAGLTQPGKMSIAILMAGIVLWVTEVMPLAITALLLMVCMPYFEIFNWSTTWSKFISSVIFFIIATFAISVALIKTSLATRIAGVLIKWSQGNSKRLVLGFMAGTALLSAVCNNVPACSLFMSLALSILITDNAIPGKSNLGKCLMIGIPFGAMIGGTMTPAGTSINIMAMGLLEEATGITISFLDWMLMGIPFAIIIVPVCWLSLIMIFKPEDISQKSIDILQNRVVTTEKLNKEEKKIIIIIAVMLAAWIASTWIPWLDATGIAVMGLIAFFFPGIEVLSWDEFIKGVSWEVVLMIGGVNAVAAGIMSTGAAAWIVDSIMGGASGWSYPMLAGVTATVMAVLHGICPVGPAICGMATVPISGLAELINASPAVLTIIVAFGAGITFLLPLDCVPLITYGKGYYKMVDMVKAGIIPTIAVILVSAFMLPPLGALIGL</sequence>
<evidence type="ECO:0000256" key="2">
    <source>
        <dbReference type="ARBA" id="ARBA00022448"/>
    </source>
</evidence>
<accession>G9XIF2</accession>
<feature type="transmembrane region" description="Helical" evidence="6">
    <location>
        <begin position="7"/>
        <end position="24"/>
    </location>
</feature>
<gene>
    <name evidence="8" type="ORF">HMPREF0322_00728</name>
</gene>
<keyword evidence="2" id="KW-0813">Transport</keyword>
<feature type="transmembrane region" description="Helical" evidence="6">
    <location>
        <begin position="436"/>
        <end position="462"/>
    </location>
</feature>
<feature type="domain" description="Citrate transporter-like" evidence="7">
    <location>
        <begin position="45"/>
        <end position="406"/>
    </location>
</feature>
<feature type="transmembrane region" description="Helical" evidence="6">
    <location>
        <begin position="321"/>
        <end position="344"/>
    </location>
</feature>
<feature type="transmembrane region" description="Helical" evidence="6">
    <location>
        <begin position="81"/>
        <end position="104"/>
    </location>
</feature>
<keyword evidence="4 6" id="KW-1133">Transmembrane helix</keyword>
<feature type="transmembrane region" description="Helical" evidence="6">
    <location>
        <begin position="291"/>
        <end position="309"/>
    </location>
</feature>
<feature type="transmembrane region" description="Helical" evidence="6">
    <location>
        <begin position="356"/>
        <end position="382"/>
    </location>
</feature>
<dbReference type="PATRIC" id="fig|537010.4.peg.669"/>
<feature type="transmembrane region" description="Helical" evidence="6">
    <location>
        <begin position="266"/>
        <end position="285"/>
    </location>
</feature>
<proteinExistence type="predicted"/>
<comment type="caution">
    <text evidence="8">The sequence shown here is derived from an EMBL/GenBank/DDBJ whole genome shotgun (WGS) entry which is preliminary data.</text>
</comment>
<dbReference type="EMBL" id="AFZX01000019">
    <property type="protein sequence ID" value="EHL08635.1"/>
    <property type="molecule type" value="Genomic_DNA"/>
</dbReference>
<dbReference type="HOGENOM" id="CLU_005170_0_1_9"/>
<dbReference type="PANTHER" id="PTHR10283">
    <property type="entry name" value="SOLUTE CARRIER FAMILY 13 MEMBER"/>
    <property type="match status" value="1"/>
</dbReference>
<dbReference type="InterPro" id="IPR001898">
    <property type="entry name" value="SLC13A/DASS"/>
</dbReference>
<evidence type="ECO:0000256" key="6">
    <source>
        <dbReference type="SAM" id="Phobius"/>
    </source>
</evidence>
<dbReference type="AlphaFoldDB" id="G9XIF2"/>
<evidence type="ECO:0000256" key="4">
    <source>
        <dbReference type="ARBA" id="ARBA00022989"/>
    </source>
</evidence>
<keyword evidence="5 6" id="KW-0472">Membrane</keyword>
<organism evidence="8 9">
    <name type="scientific">Desulfitobacterium hafniense DP7</name>
    <dbReference type="NCBI Taxonomy" id="537010"/>
    <lineage>
        <taxon>Bacteria</taxon>
        <taxon>Bacillati</taxon>
        <taxon>Bacillota</taxon>
        <taxon>Clostridia</taxon>
        <taxon>Eubacteriales</taxon>
        <taxon>Desulfitobacteriaceae</taxon>
        <taxon>Desulfitobacterium</taxon>
    </lineage>
</organism>
<feature type="transmembrane region" description="Helical" evidence="6">
    <location>
        <begin position="167"/>
        <end position="190"/>
    </location>
</feature>
<protein>
    <submittedName>
        <fullName evidence="8">Transporter, DASS family</fullName>
    </submittedName>
</protein>
<comment type="subcellular location">
    <subcellularLocation>
        <location evidence="1">Membrane</location>
        <topology evidence="1">Multi-pass membrane protein</topology>
    </subcellularLocation>
</comment>
<reference evidence="8 9" key="1">
    <citation type="submission" date="2011-08" db="EMBL/GenBank/DDBJ databases">
        <authorList>
            <person name="Weinstock G."/>
            <person name="Sodergren E."/>
            <person name="Clifton S."/>
            <person name="Fulton L."/>
            <person name="Fulton B."/>
            <person name="Courtney L."/>
            <person name="Fronick C."/>
            <person name="Harrison M."/>
            <person name="Strong C."/>
            <person name="Farmer C."/>
            <person name="Delahaunty K."/>
            <person name="Markovic C."/>
            <person name="Hall O."/>
            <person name="Minx P."/>
            <person name="Tomlinson C."/>
            <person name="Mitreva M."/>
            <person name="Hou S."/>
            <person name="Chen J."/>
            <person name="Wollam A."/>
            <person name="Pepin K.H."/>
            <person name="Johnson M."/>
            <person name="Bhonagiri V."/>
            <person name="Zhang X."/>
            <person name="Suruliraj S."/>
            <person name="Warren W."/>
            <person name="Chinwalla A."/>
            <person name="Mardis E.R."/>
            <person name="Wilson R.K."/>
        </authorList>
    </citation>
    <scope>NUCLEOTIDE SEQUENCE [LARGE SCALE GENOMIC DNA]</scope>
    <source>
        <strain evidence="8 9">DP7</strain>
    </source>
</reference>
<evidence type="ECO:0000256" key="1">
    <source>
        <dbReference type="ARBA" id="ARBA00004141"/>
    </source>
</evidence>
<evidence type="ECO:0000259" key="7">
    <source>
        <dbReference type="Pfam" id="PF03600"/>
    </source>
</evidence>
<feature type="transmembrane region" description="Helical" evidence="6">
    <location>
        <begin position="36"/>
        <end position="69"/>
    </location>
</feature>
<feature type="transmembrane region" description="Helical" evidence="6">
    <location>
        <begin position="210"/>
        <end position="236"/>
    </location>
</feature>
<feature type="transmembrane region" description="Helical" evidence="6">
    <location>
        <begin position="394"/>
        <end position="416"/>
    </location>
</feature>
<evidence type="ECO:0000256" key="5">
    <source>
        <dbReference type="ARBA" id="ARBA00023136"/>
    </source>
</evidence>
<dbReference type="NCBIfam" id="TIGR00785">
    <property type="entry name" value="dass"/>
    <property type="match status" value="1"/>
</dbReference>
<dbReference type="Pfam" id="PF03600">
    <property type="entry name" value="CitMHS"/>
    <property type="match status" value="1"/>
</dbReference>
<evidence type="ECO:0000313" key="9">
    <source>
        <dbReference type="Proteomes" id="UP000004416"/>
    </source>
</evidence>
<evidence type="ECO:0000256" key="3">
    <source>
        <dbReference type="ARBA" id="ARBA00022692"/>
    </source>
</evidence>
<name>G9XIF2_DESHA</name>
<feature type="transmembrane region" description="Helical" evidence="6">
    <location>
        <begin position="124"/>
        <end position="155"/>
    </location>
</feature>
<dbReference type="GO" id="GO:0005886">
    <property type="term" value="C:plasma membrane"/>
    <property type="evidence" value="ECO:0007669"/>
    <property type="project" value="TreeGrafter"/>
</dbReference>
<keyword evidence="3 6" id="KW-0812">Transmembrane</keyword>
<dbReference type="Proteomes" id="UP000004416">
    <property type="component" value="Unassembled WGS sequence"/>
</dbReference>
<dbReference type="InterPro" id="IPR004680">
    <property type="entry name" value="Cit_transptr-like_dom"/>
</dbReference>